<dbReference type="InterPro" id="IPR022791">
    <property type="entry name" value="L-PG_synthase/AglD"/>
</dbReference>
<evidence type="ECO:0000256" key="5">
    <source>
        <dbReference type="ARBA" id="ARBA00023136"/>
    </source>
</evidence>
<evidence type="ECO:0000256" key="6">
    <source>
        <dbReference type="SAM" id="MobiDB-lite"/>
    </source>
</evidence>
<evidence type="ECO:0000256" key="2">
    <source>
        <dbReference type="ARBA" id="ARBA00022475"/>
    </source>
</evidence>
<feature type="transmembrane region" description="Helical" evidence="7">
    <location>
        <begin position="269"/>
        <end position="292"/>
    </location>
</feature>
<keyword evidence="4 7" id="KW-1133">Transmembrane helix</keyword>
<keyword evidence="9" id="KW-1185">Reference proteome</keyword>
<feature type="transmembrane region" description="Helical" evidence="7">
    <location>
        <begin position="235"/>
        <end position="257"/>
    </location>
</feature>
<keyword evidence="2" id="KW-1003">Cell membrane</keyword>
<gene>
    <name evidence="8" type="ORF">J2D73_05805</name>
</gene>
<dbReference type="Proteomes" id="UP000664771">
    <property type="component" value="Unassembled WGS sequence"/>
</dbReference>
<evidence type="ECO:0000256" key="1">
    <source>
        <dbReference type="ARBA" id="ARBA00004651"/>
    </source>
</evidence>
<evidence type="ECO:0000313" key="8">
    <source>
        <dbReference type="EMBL" id="MBO1359310.1"/>
    </source>
</evidence>
<evidence type="ECO:0000313" key="9">
    <source>
        <dbReference type="Proteomes" id="UP000664771"/>
    </source>
</evidence>
<organism evidence="8 9">
    <name type="scientific">Acetobacter sacchari</name>
    <dbReference type="NCBI Taxonomy" id="2661687"/>
    <lineage>
        <taxon>Bacteria</taxon>
        <taxon>Pseudomonadati</taxon>
        <taxon>Pseudomonadota</taxon>
        <taxon>Alphaproteobacteria</taxon>
        <taxon>Acetobacterales</taxon>
        <taxon>Acetobacteraceae</taxon>
        <taxon>Acetobacter</taxon>
    </lineage>
</organism>
<feature type="transmembrane region" description="Helical" evidence="7">
    <location>
        <begin position="143"/>
        <end position="163"/>
    </location>
</feature>
<feature type="transmembrane region" description="Helical" evidence="7">
    <location>
        <begin position="15"/>
        <end position="36"/>
    </location>
</feature>
<dbReference type="NCBIfam" id="TIGR03476">
    <property type="entry name" value="HpnL"/>
    <property type="match status" value="1"/>
</dbReference>
<evidence type="ECO:0000256" key="7">
    <source>
        <dbReference type="SAM" id="Phobius"/>
    </source>
</evidence>
<proteinExistence type="predicted"/>
<protein>
    <submittedName>
        <fullName evidence="8">Flippase-like domain-containing protein</fullName>
    </submittedName>
</protein>
<name>A0ABS3LTS3_9PROT</name>
<accession>A0ABS3LTS3</accession>
<evidence type="ECO:0000256" key="4">
    <source>
        <dbReference type="ARBA" id="ARBA00022989"/>
    </source>
</evidence>
<reference evidence="8 9" key="1">
    <citation type="submission" date="2021-03" db="EMBL/GenBank/DDBJ databases">
        <title>The complete genome sequence of Acetobacter sacchari TBRC 11175.</title>
        <authorList>
            <person name="Charoenyingcharoen P."/>
            <person name="Yukphan P."/>
        </authorList>
    </citation>
    <scope>NUCLEOTIDE SEQUENCE [LARGE SCALE GENOMIC DNA]</scope>
    <source>
        <strain evidence="8 9">TBRC 11175</strain>
    </source>
</reference>
<feature type="transmembrane region" description="Helical" evidence="7">
    <location>
        <begin position="48"/>
        <end position="73"/>
    </location>
</feature>
<keyword evidence="3 7" id="KW-0812">Transmembrane</keyword>
<feature type="compositionally biased region" description="Polar residues" evidence="6">
    <location>
        <begin position="363"/>
        <end position="374"/>
    </location>
</feature>
<keyword evidence="5 7" id="KW-0472">Membrane</keyword>
<dbReference type="EMBL" id="JAFVMF010000005">
    <property type="protein sequence ID" value="MBO1359310.1"/>
    <property type="molecule type" value="Genomic_DNA"/>
</dbReference>
<sequence>MGCSHDGRLPTLKKLTILLSLLGLAGVTAAMAWSGFGSVAHAVTRIGVLGFVLTLVAQLLVDTLLALAWNAAFPKMPYRHLLMARLVRDAAATCLPFSQLGGIVLGIRATCLTPEHSTGGKGRTVVEWPEAACANVVDITTEVLGQIVFVLLAVTLLVVGAGANPLVKPVVIGAFLLTIGVAGFIWTQQRGGAAVRKAVGFLGRHIAGQWQNSMMDGADTIQERMEEAWSKPRQIMASASLHLLGWISSAGILWLTYRLLGAQLNFPDSIAIEGVTCGIMSASFLVPAGLGVQEGAYMTLGHAFGIDPSVSLGLSLLRRGRELCIGVPVLLLWQSFEMRALRRRESATVAAAPDVPAPLQANEPANSVETTRVG</sequence>
<dbReference type="Pfam" id="PF03706">
    <property type="entry name" value="LPG_synthase_TM"/>
    <property type="match status" value="1"/>
</dbReference>
<comment type="caution">
    <text evidence="8">The sequence shown here is derived from an EMBL/GenBank/DDBJ whole genome shotgun (WGS) entry which is preliminary data.</text>
</comment>
<feature type="transmembrane region" description="Helical" evidence="7">
    <location>
        <begin position="169"/>
        <end position="187"/>
    </location>
</feature>
<evidence type="ECO:0000256" key="3">
    <source>
        <dbReference type="ARBA" id="ARBA00022692"/>
    </source>
</evidence>
<feature type="region of interest" description="Disordered" evidence="6">
    <location>
        <begin position="354"/>
        <end position="374"/>
    </location>
</feature>
<comment type="subcellular location">
    <subcellularLocation>
        <location evidence="1">Cell membrane</location>
        <topology evidence="1">Multi-pass membrane protein</topology>
    </subcellularLocation>
</comment>